<dbReference type="InterPro" id="IPR020846">
    <property type="entry name" value="MFS_dom"/>
</dbReference>
<dbReference type="EMBL" id="CP036299">
    <property type="protein sequence ID" value="QDV31210.1"/>
    <property type="molecule type" value="Genomic_DNA"/>
</dbReference>
<dbReference type="InterPro" id="IPR011701">
    <property type="entry name" value="MFS"/>
</dbReference>
<evidence type="ECO:0000259" key="8">
    <source>
        <dbReference type="PROSITE" id="PS50850"/>
    </source>
</evidence>
<organism evidence="9 10">
    <name type="scientific">Planctopirus ephydatiae</name>
    <dbReference type="NCBI Taxonomy" id="2528019"/>
    <lineage>
        <taxon>Bacteria</taxon>
        <taxon>Pseudomonadati</taxon>
        <taxon>Planctomycetota</taxon>
        <taxon>Planctomycetia</taxon>
        <taxon>Planctomycetales</taxon>
        <taxon>Planctomycetaceae</taxon>
        <taxon>Planctopirus</taxon>
    </lineage>
</organism>
<name>A0A518GRJ5_9PLAN</name>
<feature type="transmembrane region" description="Helical" evidence="7">
    <location>
        <begin position="396"/>
        <end position="421"/>
    </location>
</feature>
<dbReference type="Gene3D" id="3.40.50.12780">
    <property type="entry name" value="N-terminal domain of ligase-like"/>
    <property type="match status" value="1"/>
</dbReference>
<evidence type="ECO:0000256" key="6">
    <source>
        <dbReference type="SAM" id="MobiDB-lite"/>
    </source>
</evidence>
<feature type="transmembrane region" description="Helical" evidence="7">
    <location>
        <begin position="427"/>
        <end position="460"/>
    </location>
</feature>
<evidence type="ECO:0000313" key="9">
    <source>
        <dbReference type="EMBL" id="QDV31210.1"/>
    </source>
</evidence>
<evidence type="ECO:0000256" key="7">
    <source>
        <dbReference type="SAM" id="Phobius"/>
    </source>
</evidence>
<feature type="transmembrane region" description="Helical" evidence="7">
    <location>
        <begin position="300"/>
        <end position="320"/>
    </location>
</feature>
<feature type="transmembrane region" description="Helical" evidence="7">
    <location>
        <begin position="29"/>
        <end position="46"/>
    </location>
</feature>
<dbReference type="CDD" id="cd06173">
    <property type="entry name" value="MFS_MefA_like"/>
    <property type="match status" value="1"/>
</dbReference>
<keyword evidence="3 7" id="KW-0812">Transmembrane</keyword>
<feature type="domain" description="Major facilitator superfamily (MFS) profile" evidence="8">
    <location>
        <begin position="33"/>
        <end position="452"/>
    </location>
</feature>
<dbReference type="Pfam" id="PF00501">
    <property type="entry name" value="AMP-binding"/>
    <property type="match status" value="1"/>
</dbReference>
<dbReference type="NCBIfam" id="NF006386">
    <property type="entry name" value="PRK08633.1"/>
    <property type="match status" value="1"/>
</dbReference>
<feature type="transmembrane region" description="Helical" evidence="7">
    <location>
        <begin position="204"/>
        <end position="226"/>
    </location>
</feature>
<keyword evidence="4 7" id="KW-1133">Transmembrane helix</keyword>
<dbReference type="OrthoDB" id="9757771at2"/>
<dbReference type="CDD" id="cd07989">
    <property type="entry name" value="LPLAT_AGPAT-like"/>
    <property type="match status" value="1"/>
</dbReference>
<evidence type="ECO:0000256" key="1">
    <source>
        <dbReference type="ARBA" id="ARBA00006432"/>
    </source>
</evidence>
<dbReference type="PANTHER" id="PTHR24096:SF149">
    <property type="entry name" value="AMP-BINDING DOMAIN-CONTAINING PROTEIN-RELATED"/>
    <property type="match status" value="1"/>
</dbReference>
<dbReference type="RefSeq" id="WP_145301740.1">
    <property type="nucleotide sequence ID" value="NZ_CP036299.1"/>
</dbReference>
<keyword evidence="5 7" id="KW-0472">Membrane</keyword>
<proteinExistence type="inferred from homology"/>
<dbReference type="Gene3D" id="1.20.1250.20">
    <property type="entry name" value="MFS general substrate transporter like domains"/>
    <property type="match status" value="1"/>
</dbReference>
<dbReference type="InterPro" id="IPR020845">
    <property type="entry name" value="AMP-binding_CS"/>
</dbReference>
<dbReference type="PROSITE" id="PS50850">
    <property type="entry name" value="MFS"/>
    <property type="match status" value="1"/>
</dbReference>
<feature type="transmembrane region" description="Helical" evidence="7">
    <location>
        <begin position="262"/>
        <end position="280"/>
    </location>
</feature>
<dbReference type="InterPro" id="IPR036259">
    <property type="entry name" value="MFS_trans_sf"/>
</dbReference>
<dbReference type="InterPro" id="IPR042099">
    <property type="entry name" value="ANL_N_sf"/>
</dbReference>
<dbReference type="Pfam" id="PF01553">
    <property type="entry name" value="Acyltransferase"/>
    <property type="match status" value="1"/>
</dbReference>
<comment type="similarity">
    <text evidence="1">Belongs to the ATP-dependent AMP-binding enzyme family.</text>
</comment>
<dbReference type="SUPFAM" id="SSF69593">
    <property type="entry name" value="Glycerol-3-phosphate (1)-acyltransferase"/>
    <property type="match status" value="1"/>
</dbReference>
<evidence type="ECO:0000256" key="3">
    <source>
        <dbReference type="ARBA" id="ARBA00022692"/>
    </source>
</evidence>
<dbReference type="InterPro" id="IPR002123">
    <property type="entry name" value="Plipid/glycerol_acylTrfase"/>
</dbReference>
<keyword evidence="10" id="KW-1185">Reference proteome</keyword>
<evidence type="ECO:0000313" key="10">
    <source>
        <dbReference type="Proteomes" id="UP000315349"/>
    </source>
</evidence>
<gene>
    <name evidence="9" type="primary">aas</name>
    <name evidence="9" type="ORF">Spb1_31530</name>
</gene>
<dbReference type="AlphaFoldDB" id="A0A518GRJ5"/>
<dbReference type="PROSITE" id="PS00455">
    <property type="entry name" value="AMP_BINDING"/>
    <property type="match status" value="1"/>
</dbReference>
<dbReference type="KEGG" id="peh:Spb1_31530"/>
<dbReference type="Gene3D" id="3.30.300.30">
    <property type="match status" value="1"/>
</dbReference>
<dbReference type="GO" id="GO:0016746">
    <property type="term" value="F:acyltransferase activity"/>
    <property type="evidence" value="ECO:0007669"/>
    <property type="project" value="InterPro"/>
</dbReference>
<sequence>MQTLSEAISNLRTDESTEPPRPADLHDRLSSISFISLLAVQFLTVLNDHTFRWLVVPLAKRLFRHTPGKVSLAEDASMLALGLAAFTLPFLFLAAPAGYLADRFSKAKVITWCKLAEILIMLAGFAALGFSNIPLLFIVVALTGVMNALFAPARQGSIPELVHDGSLSRANGLMGLMNVVPCALGFLLGNLLATLAQPGDSDSISWQSLSTAFVVIMSIAVLGWVVSLGIRRVPAGDPECRFPWNFPVDTWQSLKLLSSDVFLARTALGIAFFWLLASMAQLNIDTFAGHDLQLKQWQVGVFGMVLVLGVGIGSLLAGYLSGGHVELGLVPIGAMGIAICSVVLYLAGIVNDDHRLIAFELSVAGLFFLGVFAGLFDVPLEAYLQHRSEPKVLGKILAATNFLAFSGALAAAGIFYFLLAILQLSPAAVFLVCGIGTVPVAIYVMFLIPGAMFRFLFFIFTHSFYRIRRYGEVNIPEKGGALLVSNHVTWVDGILLMTMTPRPVRFIAYADYVNNPWLKWLARIFEVIPIKADGGPKALIESLRTARKAIEEGHVVCIFAEGGLTRTGQMQPFQPGFLKIIQGTNAPVIPVYLDGLWGSIFSFKGGKFFWKWPKRLLLPVNILYGQPIHEPKTVHQVRSAVQLLGVESVQKLKSKEPSLLAGFIKTCRSAGSRIKVADSGGMELTGTKLLIATLAFNRLFRREIPADEQVVGILLPPTVGGVLANVALSLAGKVTANLNYTLSDAQLNACLEQGDIKTVITSRKVLEKRNFQLNAKFLLLEDLKPKISSFDKFCAALAAYTLPASLLLTLLGRPTRGTDELLTLIFTSGSTGQPKGVMLTHNNLKITIDAADHIARLEADDTVLGVLPFFHSLGYSITLWLPLCLPPRVVYHVNPLDARVVGQLAEKYGATILLATPTFLRSYLKRCEPAQFSKLDLVVVGAEKLPNELANEFKEKFGVLPSEGYGATETTGPAFVNVPDHRCELTSQKGTKLGTVGRPLPGFAVRILDPESGQEVGVNIQGRVQLKGGNVMAGYWKNPEKTSEVLQDGWYDTGDLGVLDDEGFLTITGRLSRFSKVGGEMVPHLRVEELLLEIVKTADEEGALPLAVTAVPDAQRGERLVVVHRPLAQPVAEILRKLGETGIPNLWIPGSDSFIEVEAVPILGTGKLDLKGIKDCALARFGPKS</sequence>
<feature type="transmembrane region" description="Helical" evidence="7">
    <location>
        <begin position="327"/>
        <end position="350"/>
    </location>
</feature>
<dbReference type="InterPro" id="IPR045851">
    <property type="entry name" value="AMP-bd_C_sf"/>
</dbReference>
<evidence type="ECO:0000256" key="5">
    <source>
        <dbReference type="ARBA" id="ARBA00023136"/>
    </source>
</evidence>
<dbReference type="Proteomes" id="UP000315349">
    <property type="component" value="Chromosome"/>
</dbReference>
<evidence type="ECO:0000256" key="4">
    <source>
        <dbReference type="ARBA" id="ARBA00022989"/>
    </source>
</evidence>
<feature type="compositionally biased region" description="Polar residues" evidence="6">
    <location>
        <begin position="1"/>
        <end position="11"/>
    </location>
</feature>
<feature type="region of interest" description="Disordered" evidence="6">
    <location>
        <begin position="1"/>
        <end position="24"/>
    </location>
</feature>
<dbReference type="SUPFAM" id="SSF56801">
    <property type="entry name" value="Acetyl-CoA synthetase-like"/>
    <property type="match status" value="1"/>
</dbReference>
<dbReference type="GO" id="GO:0022857">
    <property type="term" value="F:transmembrane transporter activity"/>
    <property type="evidence" value="ECO:0007669"/>
    <property type="project" value="InterPro"/>
</dbReference>
<feature type="transmembrane region" description="Helical" evidence="7">
    <location>
        <begin position="172"/>
        <end position="192"/>
    </location>
</feature>
<protein>
    <submittedName>
        <fullName evidence="9">Bifunctional protein Aas</fullName>
    </submittedName>
</protein>
<dbReference type="SMART" id="SM00563">
    <property type="entry name" value="PlsC"/>
    <property type="match status" value="1"/>
</dbReference>
<dbReference type="GO" id="GO:0016405">
    <property type="term" value="F:CoA-ligase activity"/>
    <property type="evidence" value="ECO:0007669"/>
    <property type="project" value="TreeGrafter"/>
</dbReference>
<dbReference type="Pfam" id="PF07690">
    <property type="entry name" value="MFS_1"/>
    <property type="match status" value="1"/>
</dbReference>
<keyword evidence="2" id="KW-0436">Ligase</keyword>
<dbReference type="SUPFAM" id="SSF103473">
    <property type="entry name" value="MFS general substrate transporter"/>
    <property type="match status" value="1"/>
</dbReference>
<feature type="transmembrane region" description="Helical" evidence="7">
    <location>
        <begin position="356"/>
        <end position="376"/>
    </location>
</feature>
<feature type="transmembrane region" description="Helical" evidence="7">
    <location>
        <begin position="76"/>
        <end position="97"/>
    </location>
</feature>
<reference evidence="9 10" key="1">
    <citation type="submission" date="2019-02" db="EMBL/GenBank/DDBJ databases">
        <title>Deep-cultivation of Planctomycetes and their phenomic and genomic characterization uncovers novel biology.</title>
        <authorList>
            <person name="Wiegand S."/>
            <person name="Jogler M."/>
            <person name="Boedeker C."/>
            <person name="Pinto D."/>
            <person name="Vollmers J."/>
            <person name="Rivas-Marin E."/>
            <person name="Kohn T."/>
            <person name="Peeters S.H."/>
            <person name="Heuer A."/>
            <person name="Rast P."/>
            <person name="Oberbeckmann S."/>
            <person name="Bunk B."/>
            <person name="Jeske O."/>
            <person name="Meyerdierks A."/>
            <person name="Storesund J.E."/>
            <person name="Kallscheuer N."/>
            <person name="Luecker S."/>
            <person name="Lage O.M."/>
            <person name="Pohl T."/>
            <person name="Merkel B.J."/>
            <person name="Hornburger P."/>
            <person name="Mueller R.-W."/>
            <person name="Bruemmer F."/>
            <person name="Labrenz M."/>
            <person name="Spormann A.M."/>
            <person name="Op den Camp H."/>
            <person name="Overmann J."/>
            <person name="Amann R."/>
            <person name="Jetten M.S.M."/>
            <person name="Mascher T."/>
            <person name="Medema M.H."/>
            <person name="Devos D.P."/>
            <person name="Kaster A.-K."/>
            <person name="Ovreas L."/>
            <person name="Rohde M."/>
            <person name="Galperin M.Y."/>
            <person name="Jogler C."/>
        </authorList>
    </citation>
    <scope>NUCLEOTIDE SEQUENCE [LARGE SCALE GENOMIC DNA]</scope>
    <source>
        <strain evidence="9 10">Spb1</strain>
    </source>
</reference>
<evidence type="ECO:0000256" key="2">
    <source>
        <dbReference type="ARBA" id="ARBA00022598"/>
    </source>
</evidence>
<accession>A0A518GRJ5</accession>
<dbReference type="InterPro" id="IPR000873">
    <property type="entry name" value="AMP-dep_synth/lig_dom"/>
</dbReference>
<dbReference type="PANTHER" id="PTHR24096">
    <property type="entry name" value="LONG-CHAIN-FATTY-ACID--COA LIGASE"/>
    <property type="match status" value="1"/>
</dbReference>